<dbReference type="Proteomes" id="UP001172109">
    <property type="component" value="Unassembled WGS sequence"/>
</dbReference>
<dbReference type="EMBL" id="JAUJQS010000002">
    <property type="protein sequence ID" value="MDN7563554.1"/>
    <property type="molecule type" value="Genomic_DNA"/>
</dbReference>
<comment type="caution">
    <text evidence="3">The sequence shown here is derived from an EMBL/GenBank/DDBJ whole genome shotgun (WGS) entry which is preliminary data.</text>
</comment>
<keyword evidence="1" id="KW-0472">Membrane</keyword>
<gene>
    <name evidence="3" type="ORF">QZM56_03445</name>
</gene>
<dbReference type="Gene3D" id="1.20.144.10">
    <property type="entry name" value="Phosphatidic acid phosphatase type 2/haloperoxidase"/>
    <property type="match status" value="1"/>
</dbReference>
<feature type="transmembrane region" description="Helical" evidence="1">
    <location>
        <begin position="38"/>
        <end position="59"/>
    </location>
</feature>
<dbReference type="SUPFAM" id="SSF48317">
    <property type="entry name" value="Acid phosphatase/Vanadium-dependent haloperoxidase"/>
    <property type="match status" value="1"/>
</dbReference>
<name>A0AAP4QXC0_9BURK</name>
<evidence type="ECO:0000256" key="1">
    <source>
        <dbReference type="SAM" id="Phobius"/>
    </source>
</evidence>
<dbReference type="RefSeq" id="WP_105817663.1">
    <property type="nucleotide sequence ID" value="NZ_CADEUY010000002.1"/>
</dbReference>
<dbReference type="InterPro" id="IPR036938">
    <property type="entry name" value="PAP2/HPO_sf"/>
</dbReference>
<dbReference type="InterPro" id="IPR000326">
    <property type="entry name" value="PAP2/HPO"/>
</dbReference>
<reference evidence="3" key="1">
    <citation type="submission" date="2023-07" db="EMBL/GenBank/DDBJ databases">
        <title>A collection of bacterial strains from the Burkholderia cepacia Research Laboratory and Repository.</title>
        <authorList>
            <person name="Lipuma J."/>
            <person name="Spilker T."/>
            <person name="Caverly L."/>
        </authorList>
    </citation>
    <scope>NUCLEOTIDE SEQUENCE</scope>
    <source>
        <strain evidence="3">AU44979</strain>
    </source>
</reference>
<organism evidence="3 4">
    <name type="scientific">Burkholderia contaminans</name>
    <dbReference type="NCBI Taxonomy" id="488447"/>
    <lineage>
        <taxon>Bacteria</taxon>
        <taxon>Pseudomonadati</taxon>
        <taxon>Pseudomonadota</taxon>
        <taxon>Betaproteobacteria</taxon>
        <taxon>Burkholderiales</taxon>
        <taxon>Burkholderiaceae</taxon>
        <taxon>Burkholderia</taxon>
        <taxon>Burkholderia cepacia complex</taxon>
    </lineage>
</organism>
<evidence type="ECO:0000259" key="2">
    <source>
        <dbReference type="Pfam" id="PF01569"/>
    </source>
</evidence>
<dbReference type="AlphaFoldDB" id="A0AAP4QXC0"/>
<feature type="transmembrane region" description="Helical" evidence="1">
    <location>
        <begin position="12"/>
        <end position="32"/>
    </location>
</feature>
<accession>A0AAP4QXC0</accession>
<evidence type="ECO:0000313" key="3">
    <source>
        <dbReference type="EMBL" id="MDN7563554.1"/>
    </source>
</evidence>
<feature type="domain" description="Phosphatidic acid phosphatase type 2/haloperoxidase" evidence="2">
    <location>
        <begin position="69"/>
        <end position="145"/>
    </location>
</feature>
<feature type="transmembrane region" description="Helical" evidence="1">
    <location>
        <begin position="96"/>
        <end position="115"/>
    </location>
</feature>
<evidence type="ECO:0000313" key="4">
    <source>
        <dbReference type="Proteomes" id="UP001172109"/>
    </source>
</evidence>
<feature type="transmembrane region" description="Helical" evidence="1">
    <location>
        <begin position="156"/>
        <end position="173"/>
    </location>
</feature>
<keyword evidence="1" id="KW-0812">Transmembrane</keyword>
<proteinExistence type="predicted"/>
<dbReference type="CDD" id="cd01610">
    <property type="entry name" value="PAP2_like"/>
    <property type="match status" value="1"/>
</dbReference>
<feature type="transmembrane region" description="Helical" evidence="1">
    <location>
        <begin position="127"/>
        <end position="144"/>
    </location>
</feature>
<protein>
    <submittedName>
        <fullName evidence="3">Phosphatase PAP2 family protein</fullName>
    </submittedName>
</protein>
<sequence>MWTSISRLGDAALTIPLAAVCGAWLATSMHGWRITASWLMLLGGGMLAVGVTKVLYAGCGIEIRAIHFRMISGHTMLAASVWPMAFLLALHDGWHVRARIALLPGSALAAAIATARVLDHAHTVSEVAVGWIVGMLVMLTLLRWKAAPLLLPWRRFPAAASMLVVSSIAYGYCSPIQAAIETYSPFLCTAFR</sequence>
<dbReference type="Pfam" id="PF01569">
    <property type="entry name" value="PAP2"/>
    <property type="match status" value="1"/>
</dbReference>
<feature type="transmembrane region" description="Helical" evidence="1">
    <location>
        <begin position="71"/>
        <end position="90"/>
    </location>
</feature>
<keyword evidence="1" id="KW-1133">Transmembrane helix</keyword>